<feature type="transmembrane region" description="Helical" evidence="1">
    <location>
        <begin position="137"/>
        <end position="163"/>
    </location>
</feature>
<feature type="transmembrane region" description="Helical" evidence="1">
    <location>
        <begin position="210"/>
        <end position="232"/>
    </location>
</feature>
<organism evidence="2 3">
    <name type="scientific">Halosimplex pelagicum</name>
    <dbReference type="NCBI Taxonomy" id="869886"/>
    <lineage>
        <taxon>Archaea</taxon>
        <taxon>Methanobacteriati</taxon>
        <taxon>Methanobacteriota</taxon>
        <taxon>Stenosarchaea group</taxon>
        <taxon>Halobacteria</taxon>
        <taxon>Halobacteriales</taxon>
        <taxon>Haloarculaceae</taxon>
        <taxon>Halosimplex</taxon>
    </lineage>
</organism>
<protein>
    <submittedName>
        <fullName evidence="2">DUF2182 domain-containing protein</fullName>
    </submittedName>
</protein>
<dbReference type="Proteomes" id="UP000509346">
    <property type="component" value="Chromosome"/>
</dbReference>
<dbReference type="RefSeq" id="WP_179919131.1">
    <property type="nucleotide sequence ID" value="NZ_CP058909.1"/>
</dbReference>
<evidence type="ECO:0000313" key="3">
    <source>
        <dbReference type="Proteomes" id="UP000509346"/>
    </source>
</evidence>
<reference evidence="2 3" key="1">
    <citation type="submission" date="2020-07" db="EMBL/GenBank/DDBJ databases">
        <title>Halosimplex litoreum sp. nov. and Halosimplex rubrum sp. nov., isolated from different salt environments.</title>
        <authorList>
            <person name="Cui H."/>
        </authorList>
    </citation>
    <scope>NUCLEOTIDE SEQUENCE [LARGE SCALE GENOMIC DNA]</scope>
    <source>
        <strain evidence="2 3">R2</strain>
    </source>
</reference>
<feature type="transmembrane region" description="Helical" evidence="1">
    <location>
        <begin position="108"/>
        <end position="131"/>
    </location>
</feature>
<keyword evidence="1" id="KW-0812">Transmembrane</keyword>
<dbReference type="EMBL" id="CP058909">
    <property type="protein sequence ID" value="QLH84033.1"/>
    <property type="molecule type" value="Genomic_DNA"/>
</dbReference>
<name>A0A7D5TDL1_9EURY</name>
<evidence type="ECO:0000313" key="2">
    <source>
        <dbReference type="EMBL" id="QLH84033.1"/>
    </source>
</evidence>
<keyword evidence="3" id="KW-1185">Reference proteome</keyword>
<feature type="transmembrane region" description="Helical" evidence="1">
    <location>
        <begin position="73"/>
        <end position="96"/>
    </location>
</feature>
<dbReference type="KEGG" id="hpel:HZS54_21385"/>
<dbReference type="InterPro" id="IPR018688">
    <property type="entry name" value="PpoB2-like"/>
</dbReference>
<proteinExistence type="predicted"/>
<dbReference type="AlphaFoldDB" id="A0A7D5TDL1"/>
<evidence type="ECO:0000256" key="1">
    <source>
        <dbReference type="SAM" id="Phobius"/>
    </source>
</evidence>
<keyword evidence="1" id="KW-1133">Transmembrane helix</keyword>
<keyword evidence="1" id="KW-0472">Membrane</keyword>
<accession>A0A7D5TDL1</accession>
<feature type="transmembrane region" description="Helical" evidence="1">
    <location>
        <begin position="244"/>
        <end position="266"/>
    </location>
</feature>
<feature type="transmembrane region" description="Helical" evidence="1">
    <location>
        <begin position="28"/>
        <end position="46"/>
    </location>
</feature>
<sequence length="267" mass="27834">MSTHARLRQYRDRLTDAVVPDELPPAPVGVTLVTLALWTVLLGGWLPMPSMPGPATAPGVFEAMGTSNGLAGALAYLLAWGTMMSAMMYPAMLPLVRRYTRESETDGWGAGAGVAALLLAYSSVWTAAGLVPLLVDALVGISGLTAAHGPLLVGGLGLFVAWYQRTDHKRSALRECCGSVSFDGDALSLEQGARKGIDHGVECVRATWPLFALMVVAGSMNPVVMLGLTLVVTAERMPPWEDEMATAVGVAAGVGGLAVLLLPGLLP</sequence>
<dbReference type="Pfam" id="PF09948">
    <property type="entry name" value="PpoB2"/>
    <property type="match status" value="1"/>
</dbReference>
<dbReference type="GeneID" id="56085200"/>
<gene>
    <name evidence="2" type="ORF">HZS54_21385</name>
</gene>
<dbReference type="OrthoDB" id="11125at2157"/>